<keyword evidence="1 3" id="KW-0489">Methyltransferase</keyword>
<keyword evidence="3" id="KW-0862">Zinc</keyword>
<keyword evidence="6" id="KW-1185">Reference proteome</keyword>
<feature type="binding site" evidence="3">
    <location>
        <position position="218"/>
    </location>
    <ligand>
        <name>Zn(2+)</name>
        <dbReference type="ChEBI" id="CHEBI:29105"/>
    </ligand>
</feature>
<dbReference type="EMBL" id="VLKH01000007">
    <property type="protein sequence ID" value="TWH79057.1"/>
    <property type="molecule type" value="Genomic_DNA"/>
</dbReference>
<dbReference type="PROSITE" id="PS50970">
    <property type="entry name" value="HCY"/>
    <property type="match status" value="1"/>
</dbReference>
<dbReference type="Proteomes" id="UP000315343">
    <property type="component" value="Unassembled WGS sequence"/>
</dbReference>
<reference evidence="5 6" key="1">
    <citation type="submission" date="2019-07" db="EMBL/GenBank/DDBJ databases">
        <title>Genomic Encyclopedia of Type Strains, Phase I: the one thousand microbial genomes (KMG-I) project.</title>
        <authorList>
            <person name="Kyrpides N."/>
        </authorList>
    </citation>
    <scope>NUCLEOTIDE SEQUENCE [LARGE SCALE GENOMIC DNA]</scope>
    <source>
        <strain evidence="5 6">DSM 13558</strain>
    </source>
</reference>
<dbReference type="InterPro" id="IPR003726">
    <property type="entry name" value="HCY_dom"/>
</dbReference>
<evidence type="ECO:0000256" key="3">
    <source>
        <dbReference type="PROSITE-ProRule" id="PRU00333"/>
    </source>
</evidence>
<feature type="binding site" evidence="3">
    <location>
        <position position="291"/>
    </location>
    <ligand>
        <name>Zn(2+)</name>
        <dbReference type="ChEBI" id="CHEBI:29105"/>
    </ligand>
</feature>
<dbReference type="OrthoDB" id="9803687at2"/>
<dbReference type="GO" id="GO:0008168">
    <property type="term" value="F:methyltransferase activity"/>
    <property type="evidence" value="ECO:0007669"/>
    <property type="project" value="UniProtKB-UniRule"/>
</dbReference>
<dbReference type="AlphaFoldDB" id="A0A562J7E6"/>
<evidence type="ECO:0000313" key="5">
    <source>
        <dbReference type="EMBL" id="TWH79057.1"/>
    </source>
</evidence>
<evidence type="ECO:0000259" key="4">
    <source>
        <dbReference type="PROSITE" id="PS50970"/>
    </source>
</evidence>
<dbReference type="Pfam" id="PF02574">
    <property type="entry name" value="S-methyl_trans"/>
    <property type="match status" value="1"/>
</dbReference>
<evidence type="ECO:0000256" key="1">
    <source>
        <dbReference type="ARBA" id="ARBA00022603"/>
    </source>
</evidence>
<evidence type="ECO:0000313" key="6">
    <source>
        <dbReference type="Proteomes" id="UP000315343"/>
    </source>
</evidence>
<dbReference type="Gene3D" id="3.20.20.330">
    <property type="entry name" value="Homocysteine-binding-like domain"/>
    <property type="match status" value="1"/>
</dbReference>
<feature type="domain" description="Hcy-binding" evidence="4">
    <location>
        <begin position="1"/>
        <end position="305"/>
    </location>
</feature>
<dbReference type="RefSeq" id="WP_145084328.1">
    <property type="nucleotide sequence ID" value="NZ_VLKH01000007.1"/>
</dbReference>
<name>A0A562J7E6_9FIRM</name>
<dbReference type="PANTHER" id="PTHR11103">
    <property type="entry name" value="SLR1189 PROTEIN"/>
    <property type="match status" value="1"/>
</dbReference>
<proteinExistence type="predicted"/>
<dbReference type="SUPFAM" id="SSF82282">
    <property type="entry name" value="Homocysteine S-methyltransferase"/>
    <property type="match status" value="1"/>
</dbReference>
<sequence>MSFIDCVNNRNSILMEGALGERLKREYRLVFDEDVVMAGLVYSDNGRRALKELWSEYAKIAGIYHLPFLATTPTRRTNQERVGRSKFDSTIIHENVKFLREVQELQDVEMYIGGLVGCKGDAFTGEDALDLESSKDFHEWEVRLFAEAGVDFLYAALFPNVEEAAGMALAIEKYKIPYIISFTIKKDGCLIDGTRISDAIKYIDSLTANKPVCYMTNCVHPRIVYEALLQPFNNNEMVHNRFKGIQVNTSALSYAELDNSKDLKVAEPTEIAVDTVKLREISPFQIFGGCCGTDGRHMSEIAKRI</sequence>
<comment type="cofactor">
    <cofactor evidence="3">
        <name>Zn(2+)</name>
        <dbReference type="ChEBI" id="CHEBI:29105"/>
    </cofactor>
</comment>
<feature type="binding site" evidence="3">
    <location>
        <position position="290"/>
    </location>
    <ligand>
        <name>Zn(2+)</name>
        <dbReference type="ChEBI" id="CHEBI:29105"/>
    </ligand>
</feature>
<dbReference type="PANTHER" id="PTHR11103:SF18">
    <property type="entry name" value="SLR1189 PROTEIN"/>
    <property type="match status" value="1"/>
</dbReference>
<dbReference type="GO" id="GO:0046872">
    <property type="term" value="F:metal ion binding"/>
    <property type="evidence" value="ECO:0007669"/>
    <property type="project" value="UniProtKB-KW"/>
</dbReference>
<accession>A0A562J7E6</accession>
<comment type="caution">
    <text evidence="5">The sequence shown here is derived from an EMBL/GenBank/DDBJ whole genome shotgun (WGS) entry which is preliminary data.</text>
</comment>
<dbReference type="GO" id="GO:0032259">
    <property type="term" value="P:methylation"/>
    <property type="evidence" value="ECO:0007669"/>
    <property type="project" value="UniProtKB-KW"/>
</dbReference>
<keyword evidence="2 3" id="KW-0808">Transferase</keyword>
<keyword evidence="3" id="KW-0479">Metal-binding</keyword>
<organism evidence="5 6">
    <name type="scientific">Sedimentibacter saalensis</name>
    <dbReference type="NCBI Taxonomy" id="130788"/>
    <lineage>
        <taxon>Bacteria</taxon>
        <taxon>Bacillati</taxon>
        <taxon>Bacillota</taxon>
        <taxon>Tissierellia</taxon>
        <taxon>Sedimentibacter</taxon>
    </lineage>
</organism>
<evidence type="ECO:0000256" key="2">
    <source>
        <dbReference type="ARBA" id="ARBA00022679"/>
    </source>
</evidence>
<protein>
    <submittedName>
        <fullName evidence="5">S-methylmethionine-dependent homocysteine/selenocysteine methylase</fullName>
    </submittedName>
</protein>
<dbReference type="InterPro" id="IPR036589">
    <property type="entry name" value="HCY_dom_sf"/>
</dbReference>
<gene>
    <name evidence="5" type="ORF">LY60_02585</name>
</gene>